<dbReference type="AlphaFoldDB" id="B9FXB6"/>
<reference evidence="1" key="1">
    <citation type="journal article" date="2005" name="PLoS Biol.">
        <title>The genomes of Oryza sativa: a history of duplications.</title>
        <authorList>
            <person name="Yu J."/>
            <person name="Wang J."/>
            <person name="Lin W."/>
            <person name="Li S."/>
            <person name="Li H."/>
            <person name="Zhou J."/>
            <person name="Ni P."/>
            <person name="Dong W."/>
            <person name="Hu S."/>
            <person name="Zeng C."/>
            <person name="Zhang J."/>
            <person name="Zhang Y."/>
            <person name="Li R."/>
            <person name="Xu Z."/>
            <person name="Li S."/>
            <person name="Li X."/>
            <person name="Zheng H."/>
            <person name="Cong L."/>
            <person name="Lin L."/>
            <person name="Yin J."/>
            <person name="Geng J."/>
            <person name="Li G."/>
            <person name="Shi J."/>
            <person name="Liu J."/>
            <person name="Lv H."/>
            <person name="Li J."/>
            <person name="Wang J."/>
            <person name="Deng Y."/>
            <person name="Ran L."/>
            <person name="Shi X."/>
            <person name="Wang X."/>
            <person name="Wu Q."/>
            <person name="Li C."/>
            <person name="Ren X."/>
            <person name="Wang J."/>
            <person name="Wang X."/>
            <person name="Li D."/>
            <person name="Liu D."/>
            <person name="Zhang X."/>
            <person name="Ji Z."/>
            <person name="Zhao W."/>
            <person name="Sun Y."/>
            <person name="Zhang Z."/>
            <person name="Bao J."/>
            <person name="Han Y."/>
            <person name="Dong L."/>
            <person name="Ji J."/>
            <person name="Chen P."/>
            <person name="Wu S."/>
            <person name="Liu J."/>
            <person name="Xiao Y."/>
            <person name="Bu D."/>
            <person name="Tan J."/>
            <person name="Yang L."/>
            <person name="Ye C."/>
            <person name="Zhang J."/>
            <person name="Xu J."/>
            <person name="Zhou Y."/>
            <person name="Yu Y."/>
            <person name="Zhang B."/>
            <person name="Zhuang S."/>
            <person name="Wei H."/>
            <person name="Liu B."/>
            <person name="Lei M."/>
            <person name="Yu H."/>
            <person name="Li Y."/>
            <person name="Xu H."/>
            <person name="Wei S."/>
            <person name="He X."/>
            <person name="Fang L."/>
            <person name="Zhang Z."/>
            <person name="Zhang Y."/>
            <person name="Huang X."/>
            <person name="Su Z."/>
            <person name="Tong W."/>
            <person name="Li J."/>
            <person name="Tong Z."/>
            <person name="Li S."/>
            <person name="Ye J."/>
            <person name="Wang L."/>
            <person name="Fang L."/>
            <person name="Lei T."/>
            <person name="Chen C."/>
            <person name="Chen H."/>
            <person name="Xu Z."/>
            <person name="Li H."/>
            <person name="Huang H."/>
            <person name="Zhang F."/>
            <person name="Xu H."/>
            <person name="Li N."/>
            <person name="Zhao C."/>
            <person name="Li S."/>
            <person name="Dong L."/>
            <person name="Huang Y."/>
            <person name="Li L."/>
            <person name="Xi Y."/>
            <person name="Qi Q."/>
            <person name="Li W."/>
            <person name="Zhang B."/>
            <person name="Hu W."/>
            <person name="Zhang Y."/>
            <person name="Tian X."/>
            <person name="Jiao Y."/>
            <person name="Liang X."/>
            <person name="Jin J."/>
            <person name="Gao L."/>
            <person name="Zheng W."/>
            <person name="Hao B."/>
            <person name="Liu S."/>
            <person name="Wang W."/>
            <person name="Yuan L."/>
            <person name="Cao M."/>
            <person name="McDermott J."/>
            <person name="Samudrala R."/>
            <person name="Wang J."/>
            <person name="Wong G.K."/>
            <person name="Yang H."/>
        </authorList>
    </citation>
    <scope>NUCLEOTIDE SEQUENCE [LARGE SCALE GENOMIC DNA]</scope>
</reference>
<gene>
    <name evidence="1" type="ORF">OsJ_24318</name>
</gene>
<organism evidence="1">
    <name type="scientific">Oryza sativa subsp. japonica</name>
    <name type="common">Rice</name>
    <dbReference type="NCBI Taxonomy" id="39947"/>
    <lineage>
        <taxon>Eukaryota</taxon>
        <taxon>Viridiplantae</taxon>
        <taxon>Streptophyta</taxon>
        <taxon>Embryophyta</taxon>
        <taxon>Tracheophyta</taxon>
        <taxon>Spermatophyta</taxon>
        <taxon>Magnoliopsida</taxon>
        <taxon>Liliopsida</taxon>
        <taxon>Poales</taxon>
        <taxon>Poaceae</taxon>
        <taxon>BOP clade</taxon>
        <taxon>Oryzoideae</taxon>
        <taxon>Oryzeae</taxon>
        <taxon>Oryzinae</taxon>
        <taxon>Oryza</taxon>
        <taxon>Oryza sativa</taxon>
    </lineage>
</organism>
<sequence length="131" mass="14929">MSIRCACSTSHRRSCRLPNVREEGHSYSVRIPADSANPSYNLQYEKPPTNDSASISSPWRGWMRKCCRMKVESSSREPALHCHGPNIKEDYRVFFQHVCPVGNGGFVLEHEGKAKIVQEDQEEEDMKNEAC</sequence>
<protein>
    <submittedName>
        <fullName evidence="1">Uncharacterized protein</fullName>
    </submittedName>
</protein>
<evidence type="ECO:0000313" key="1">
    <source>
        <dbReference type="EMBL" id="EEE67203.1"/>
    </source>
</evidence>
<dbReference type="Proteomes" id="UP000007752">
    <property type="component" value="Chromosome 7"/>
</dbReference>
<dbReference type="EMBL" id="CM000144">
    <property type="protein sequence ID" value="EEE67203.1"/>
    <property type="molecule type" value="Genomic_DNA"/>
</dbReference>
<accession>B9FXB6</accession>
<name>B9FXB6_ORYSJ</name>
<reference evidence="1" key="2">
    <citation type="submission" date="2008-12" db="EMBL/GenBank/DDBJ databases">
        <title>Improved gene annotation of the rice (Oryza sativa) genomes.</title>
        <authorList>
            <person name="Wang J."/>
            <person name="Li R."/>
            <person name="Fan W."/>
            <person name="Huang Q."/>
            <person name="Zhang J."/>
            <person name="Zhou Y."/>
            <person name="Hu Y."/>
            <person name="Zi S."/>
            <person name="Li J."/>
            <person name="Ni P."/>
            <person name="Zheng H."/>
            <person name="Zhang Y."/>
            <person name="Zhao M."/>
            <person name="Hao Q."/>
            <person name="McDermott J."/>
            <person name="Samudrala R."/>
            <person name="Kristiansen K."/>
            <person name="Wong G.K.-S."/>
        </authorList>
    </citation>
    <scope>NUCLEOTIDE SEQUENCE</scope>
</reference>
<proteinExistence type="predicted"/>